<comment type="subcellular location">
    <subcellularLocation>
        <location evidence="1">Nucleus</location>
    </subcellularLocation>
</comment>
<dbReference type="AlphaFoldDB" id="A0A8B7C9D0"/>
<dbReference type="Proteomes" id="UP000228380">
    <property type="component" value="Chromosome 7"/>
</dbReference>
<dbReference type="KEGG" id="pda:103710421"/>
<evidence type="ECO:0000313" key="8">
    <source>
        <dbReference type="Proteomes" id="UP000228380"/>
    </source>
</evidence>
<dbReference type="GO" id="GO:0003700">
    <property type="term" value="F:DNA-binding transcription factor activity"/>
    <property type="evidence" value="ECO:0007669"/>
    <property type="project" value="InterPro"/>
</dbReference>
<evidence type="ECO:0000256" key="2">
    <source>
        <dbReference type="ARBA" id="ARBA00023015"/>
    </source>
</evidence>
<evidence type="ECO:0000259" key="7">
    <source>
        <dbReference type="PROSITE" id="PS50811"/>
    </source>
</evidence>
<dbReference type="SUPFAM" id="SSF118290">
    <property type="entry name" value="WRKY DNA-binding domain"/>
    <property type="match status" value="1"/>
</dbReference>
<accession>A0A8B7C9D0</accession>
<organism evidence="8 9">
    <name type="scientific">Phoenix dactylifera</name>
    <name type="common">Date palm</name>
    <dbReference type="NCBI Taxonomy" id="42345"/>
    <lineage>
        <taxon>Eukaryota</taxon>
        <taxon>Viridiplantae</taxon>
        <taxon>Streptophyta</taxon>
        <taxon>Embryophyta</taxon>
        <taxon>Tracheophyta</taxon>
        <taxon>Spermatophyta</taxon>
        <taxon>Magnoliopsida</taxon>
        <taxon>Liliopsida</taxon>
        <taxon>Arecaceae</taxon>
        <taxon>Coryphoideae</taxon>
        <taxon>Phoeniceae</taxon>
        <taxon>Phoenix</taxon>
    </lineage>
</organism>
<feature type="domain" description="WRKY" evidence="7">
    <location>
        <begin position="89"/>
        <end position="155"/>
    </location>
</feature>
<name>A0A8B7C9D0_PHODC</name>
<dbReference type="GO" id="GO:0005634">
    <property type="term" value="C:nucleus"/>
    <property type="evidence" value="ECO:0007669"/>
    <property type="project" value="UniProtKB-SubCell"/>
</dbReference>
<evidence type="ECO:0000256" key="1">
    <source>
        <dbReference type="ARBA" id="ARBA00004123"/>
    </source>
</evidence>
<keyword evidence="6" id="KW-0175">Coiled coil</keyword>
<dbReference type="GeneID" id="103710421"/>
<sequence>MDLQRNVSDKEKMQEIGAELERLRAENKELSLLLHSMNHKYTTLQAHVEKIREEMDCMNESSHDLIKRQPIESVKPNLTRRYFRTNEDSASLIVKDGYHWRKYGQKITKDNPSPRAYFRCSMAPECHVKKKVQRSPDDKSVLVATYEGEHNHPLPGELDGMTSLPNISSTGLMVGFSSSTSRDQSQPEVTLGLALCGSNHEAVRSTETLINETNNNNNIMEECITLLSGDPNFRVALAAAVARSVLSNHPSNS</sequence>
<dbReference type="InterPro" id="IPR044810">
    <property type="entry name" value="WRKY_plant"/>
</dbReference>
<dbReference type="PANTHER" id="PTHR31429">
    <property type="entry name" value="WRKY TRANSCRIPTION FACTOR 36-RELATED"/>
    <property type="match status" value="1"/>
</dbReference>
<keyword evidence="8" id="KW-1185">Reference proteome</keyword>
<dbReference type="SMART" id="SM00774">
    <property type="entry name" value="WRKY"/>
    <property type="match status" value="1"/>
</dbReference>
<dbReference type="PANTHER" id="PTHR31429:SF38">
    <property type="entry name" value="WRKY TRANSCRIPTION FACTOR 40-RELATED"/>
    <property type="match status" value="1"/>
</dbReference>
<feature type="coiled-coil region" evidence="6">
    <location>
        <begin position="6"/>
        <end position="40"/>
    </location>
</feature>
<evidence type="ECO:0000313" key="9">
    <source>
        <dbReference type="RefSeq" id="XP_008794347.2"/>
    </source>
</evidence>
<protein>
    <submittedName>
        <fullName evidence="9">Probable WRKY transcription factor 40</fullName>
    </submittedName>
</protein>
<proteinExistence type="predicted"/>
<dbReference type="PROSITE" id="PS50811">
    <property type="entry name" value="WRKY"/>
    <property type="match status" value="1"/>
</dbReference>
<evidence type="ECO:0000256" key="3">
    <source>
        <dbReference type="ARBA" id="ARBA00023125"/>
    </source>
</evidence>
<keyword evidence="5" id="KW-0539">Nucleus</keyword>
<gene>
    <name evidence="9" type="primary">LOC103710421</name>
</gene>
<evidence type="ECO:0000256" key="4">
    <source>
        <dbReference type="ARBA" id="ARBA00023163"/>
    </source>
</evidence>
<dbReference type="OrthoDB" id="775352at2759"/>
<dbReference type="InterPro" id="IPR003657">
    <property type="entry name" value="WRKY_dom"/>
</dbReference>
<dbReference type="RefSeq" id="XP_008794347.2">
    <property type="nucleotide sequence ID" value="XM_008796125.4"/>
</dbReference>
<dbReference type="GO" id="GO:0043565">
    <property type="term" value="F:sequence-specific DNA binding"/>
    <property type="evidence" value="ECO:0007669"/>
    <property type="project" value="InterPro"/>
</dbReference>
<reference evidence="9" key="2">
    <citation type="submission" date="2025-08" db="UniProtKB">
        <authorList>
            <consortium name="RefSeq"/>
        </authorList>
    </citation>
    <scope>IDENTIFICATION</scope>
    <source>
        <tissue evidence="9">Young leaves</tissue>
    </source>
</reference>
<keyword evidence="4" id="KW-0804">Transcription</keyword>
<keyword evidence="2" id="KW-0805">Transcription regulation</keyword>
<keyword evidence="3" id="KW-0238">DNA-binding</keyword>
<evidence type="ECO:0000256" key="5">
    <source>
        <dbReference type="ARBA" id="ARBA00023242"/>
    </source>
</evidence>
<dbReference type="InterPro" id="IPR036576">
    <property type="entry name" value="WRKY_dom_sf"/>
</dbReference>
<dbReference type="Gene3D" id="2.20.25.80">
    <property type="entry name" value="WRKY domain"/>
    <property type="match status" value="1"/>
</dbReference>
<dbReference type="Pfam" id="PF03106">
    <property type="entry name" value="WRKY"/>
    <property type="match status" value="1"/>
</dbReference>
<evidence type="ECO:0000256" key="6">
    <source>
        <dbReference type="SAM" id="Coils"/>
    </source>
</evidence>
<reference evidence="8" key="1">
    <citation type="journal article" date="2019" name="Nat. Commun.">
        <title>Genome-wide association mapping of date palm fruit traits.</title>
        <authorList>
            <person name="Hazzouri K.M."/>
            <person name="Gros-Balthazard M."/>
            <person name="Flowers J.M."/>
            <person name="Copetti D."/>
            <person name="Lemansour A."/>
            <person name="Lebrun M."/>
            <person name="Masmoudi K."/>
            <person name="Ferrand S."/>
            <person name="Dhar M.I."/>
            <person name="Fresquez Z.A."/>
            <person name="Rosas U."/>
            <person name="Zhang J."/>
            <person name="Talag J."/>
            <person name="Lee S."/>
            <person name="Kudrna D."/>
            <person name="Powell R.F."/>
            <person name="Leitch I.J."/>
            <person name="Krueger R.R."/>
            <person name="Wing R.A."/>
            <person name="Amiri K.M.A."/>
            <person name="Purugganan M.D."/>
        </authorList>
    </citation>
    <scope>NUCLEOTIDE SEQUENCE [LARGE SCALE GENOMIC DNA]</scope>
    <source>
        <strain evidence="8">cv. Khalas</strain>
    </source>
</reference>